<feature type="binding site" evidence="17">
    <location>
        <position position="378"/>
    </location>
    <ligand>
        <name>(6S)-NADPHX</name>
        <dbReference type="ChEBI" id="CHEBI:64076"/>
    </ligand>
</feature>
<feature type="binding site" evidence="17">
    <location>
        <position position="261"/>
    </location>
    <ligand>
        <name>(6S)-NADPHX</name>
        <dbReference type="ChEBI" id="CHEBI:64076"/>
    </ligand>
</feature>
<gene>
    <name evidence="17" type="primary">nnrD</name>
    <name evidence="18" type="synonym">nnrE</name>
    <name evidence="22" type="ORF">DW070_02315</name>
</gene>
<evidence type="ECO:0000256" key="14">
    <source>
        <dbReference type="ARBA" id="ARBA00025153"/>
    </source>
</evidence>
<feature type="binding site" evidence="18">
    <location>
        <begin position="62"/>
        <end position="66"/>
    </location>
    <ligand>
        <name>(6S)-NADPHX</name>
        <dbReference type="ChEBI" id="CHEBI:64076"/>
    </ligand>
</feature>
<comment type="similarity">
    <text evidence="18">Belongs to the NnrE/AIBP family.</text>
</comment>
<sequence>MEYLVTGRQAKAIDTYTIEHTGIPSLVLMERASLTIAEETAQVAAQLKLPAVRIAAVCGSGNNGGDGIAAARILHSRGYDVTIFFAGRREKMSPDCQKQLSIAENLSVPISNDTDLDAYNIIIDAIFGIGLDRPVTGTYKDWITAVNSASENGSKVIAVDTPSGIHTDSGQIMGTAVHADRTVTFGYIKKGLVLYPGASCAGKVICRDIGFDPAAAKTIGLQYITYTKEDYKRLPKRYADSHKGTYGHVLVIAGSKNMAGAAYFSALATYRMGAGLVTLYTPESNRCILQQLLPEAVLKTYPDTAPDLSALSDQLNNYQAIILGPGLGQNAASENIVRTVTASDIKIPLIIDADGLNILSKNMEWLSKSTVPTVITPHMKELSRLTGHNIQYLKENLVQVCETFTREYGVICIAKDTRTMIIDNSETIYINLSGNNGMATGGSGDILTGIIAGLCAQHMPLPEAARLGVYLHGCAGDTAAFNKGFHSMTASDVLDAIPELLKEITLD</sequence>
<dbReference type="GO" id="GO:0046872">
    <property type="term" value="F:metal ion binding"/>
    <property type="evidence" value="ECO:0007669"/>
    <property type="project" value="UniProtKB-UniRule"/>
</dbReference>
<comment type="similarity">
    <text evidence="17">Belongs to the NnrD/CARKD family.</text>
</comment>
<evidence type="ECO:0000256" key="8">
    <source>
        <dbReference type="ARBA" id="ARBA00022857"/>
    </source>
</evidence>
<comment type="subunit">
    <text evidence="17">Homotetramer.</text>
</comment>
<dbReference type="NCBIfam" id="TIGR00196">
    <property type="entry name" value="yjeF_cterm"/>
    <property type="match status" value="1"/>
</dbReference>
<evidence type="ECO:0000259" key="20">
    <source>
        <dbReference type="PROSITE" id="PS51383"/>
    </source>
</evidence>
<dbReference type="PIRSF" id="PIRSF017184">
    <property type="entry name" value="Nnr"/>
    <property type="match status" value="1"/>
</dbReference>
<feature type="binding site" evidence="17">
    <location>
        <position position="444"/>
    </location>
    <ligand>
        <name>AMP</name>
        <dbReference type="ChEBI" id="CHEBI:456215"/>
    </ligand>
</feature>
<feature type="binding site" evidence="18">
    <location>
        <position position="124"/>
    </location>
    <ligand>
        <name>K(+)</name>
        <dbReference type="ChEBI" id="CHEBI:29103"/>
    </ligand>
</feature>
<feature type="binding site" evidence="18">
    <location>
        <position position="139"/>
    </location>
    <ligand>
        <name>(6S)-NADPHX</name>
        <dbReference type="ChEBI" id="CHEBI:64076"/>
    </ligand>
</feature>
<evidence type="ECO:0000256" key="13">
    <source>
        <dbReference type="ARBA" id="ARBA00023268"/>
    </source>
</evidence>
<dbReference type="CDD" id="cd01171">
    <property type="entry name" value="YXKO-related"/>
    <property type="match status" value="1"/>
</dbReference>
<dbReference type="Gene3D" id="3.40.50.10260">
    <property type="entry name" value="YjeF N-terminal domain"/>
    <property type="match status" value="1"/>
</dbReference>
<comment type="similarity">
    <text evidence="3 19">In the N-terminal section; belongs to the NnrE/AIBP family.</text>
</comment>
<reference evidence="22 23" key="1">
    <citation type="submission" date="2018-08" db="EMBL/GenBank/DDBJ databases">
        <title>A genome reference for cultivated species of the human gut microbiota.</title>
        <authorList>
            <person name="Zou Y."/>
            <person name="Xue W."/>
            <person name="Luo G."/>
        </authorList>
    </citation>
    <scope>NUCLEOTIDE SEQUENCE [LARGE SCALE GENOMIC DNA]</scope>
    <source>
        <strain evidence="22 23">AF45-17</strain>
    </source>
</reference>
<accession>A0A3E2TRR4</accession>
<dbReference type="InterPro" id="IPR000631">
    <property type="entry name" value="CARKD"/>
</dbReference>
<comment type="catalytic activity">
    <reaction evidence="2 18 19">
        <text>(6R)-NADPHX = (6S)-NADPHX</text>
        <dbReference type="Rhea" id="RHEA:32227"/>
        <dbReference type="ChEBI" id="CHEBI:64076"/>
        <dbReference type="ChEBI" id="CHEBI:64077"/>
        <dbReference type="EC" id="5.1.99.6"/>
    </reaction>
</comment>
<keyword evidence="6 17" id="KW-0547">Nucleotide-binding</keyword>
<keyword evidence="8 17" id="KW-0521">NADP</keyword>
<evidence type="ECO:0000256" key="9">
    <source>
        <dbReference type="ARBA" id="ARBA00022958"/>
    </source>
</evidence>
<dbReference type="SUPFAM" id="SSF53613">
    <property type="entry name" value="Ribokinase-like"/>
    <property type="match status" value="1"/>
</dbReference>
<dbReference type="EMBL" id="QVEP01000004">
    <property type="protein sequence ID" value="RGB81646.1"/>
    <property type="molecule type" value="Genomic_DNA"/>
</dbReference>
<evidence type="ECO:0000256" key="5">
    <source>
        <dbReference type="ARBA" id="ARBA00022723"/>
    </source>
</evidence>
<dbReference type="PROSITE" id="PS51383">
    <property type="entry name" value="YJEF_C_3"/>
    <property type="match status" value="1"/>
</dbReference>
<evidence type="ECO:0000256" key="15">
    <source>
        <dbReference type="ARBA" id="ARBA00048238"/>
    </source>
</evidence>
<dbReference type="InterPro" id="IPR029056">
    <property type="entry name" value="Ribokinase-like"/>
</dbReference>
<proteinExistence type="inferred from homology"/>
<feature type="binding site" evidence="17">
    <location>
        <position position="445"/>
    </location>
    <ligand>
        <name>(6S)-NADPHX</name>
        <dbReference type="ChEBI" id="CHEBI:64076"/>
    </ligand>
</feature>
<name>A0A3E2TRR4_9FIRM</name>
<keyword evidence="10 17" id="KW-0520">NAD</keyword>
<dbReference type="Proteomes" id="UP000260773">
    <property type="component" value="Unassembled WGS sequence"/>
</dbReference>
<feature type="binding site" evidence="17">
    <location>
        <position position="326"/>
    </location>
    <ligand>
        <name>(6S)-NADPHX</name>
        <dbReference type="ChEBI" id="CHEBI:64076"/>
    </ligand>
</feature>
<dbReference type="HAMAP" id="MF_01965">
    <property type="entry name" value="NADHX_dehydratase"/>
    <property type="match status" value="1"/>
</dbReference>
<evidence type="ECO:0000256" key="19">
    <source>
        <dbReference type="PIRNR" id="PIRNR017184"/>
    </source>
</evidence>
<comment type="cofactor">
    <cofactor evidence="17">
        <name>Mg(2+)</name>
        <dbReference type="ChEBI" id="CHEBI:18420"/>
    </cofactor>
</comment>
<comment type="function">
    <text evidence="17">Catalyzes the dehydration of the S-form of NAD(P)HX at the expense of ADP, which is converted to AMP. Together with NAD(P)HX epimerase, which catalyzes the epimerization of the S- and R-forms, the enzyme allows the repair of both epimers of NAD(P)HX, a damaged form of NAD(P)H that is a result of enzymatic or heat-dependent hydration.</text>
</comment>
<dbReference type="InterPro" id="IPR030677">
    <property type="entry name" value="Nnr"/>
</dbReference>
<dbReference type="SUPFAM" id="SSF64153">
    <property type="entry name" value="YjeF N-terminal domain-like"/>
    <property type="match status" value="1"/>
</dbReference>
<feature type="domain" description="YjeF C-terminal" evidence="20">
    <location>
        <begin position="226"/>
        <end position="504"/>
    </location>
</feature>
<comment type="catalytic activity">
    <reaction evidence="1 18 19">
        <text>(6R)-NADHX = (6S)-NADHX</text>
        <dbReference type="Rhea" id="RHEA:32215"/>
        <dbReference type="ChEBI" id="CHEBI:64074"/>
        <dbReference type="ChEBI" id="CHEBI:64075"/>
        <dbReference type="EC" id="5.1.99.6"/>
    </reaction>
</comment>
<dbReference type="PANTHER" id="PTHR12592:SF0">
    <property type="entry name" value="ATP-DEPENDENT (S)-NAD(P)H-HYDRATE DEHYDRATASE"/>
    <property type="match status" value="1"/>
</dbReference>
<dbReference type="PROSITE" id="PS51385">
    <property type="entry name" value="YJEF_N"/>
    <property type="match status" value="1"/>
</dbReference>
<comment type="function">
    <text evidence="18">Catalyzes the epimerization of the S- and R-forms of NAD(P)HX, a damaged form of NAD(P)H that is a result of enzymatic or heat-dependent hydration. This is a prerequisite for the S-specific NAD(P)H-hydrate dehydratase to allow the repair of both epimers of NAD(P)HX.</text>
</comment>
<dbReference type="InterPro" id="IPR036652">
    <property type="entry name" value="YjeF_N_dom_sf"/>
</dbReference>
<evidence type="ECO:0000256" key="17">
    <source>
        <dbReference type="HAMAP-Rule" id="MF_01965"/>
    </source>
</evidence>
<keyword evidence="9 18" id="KW-0630">Potassium</keyword>
<keyword evidence="5 18" id="KW-0479">Metal-binding</keyword>
<dbReference type="Pfam" id="PF01256">
    <property type="entry name" value="Carb_kinase"/>
    <property type="match status" value="1"/>
</dbReference>
<feature type="domain" description="YjeF N-terminal" evidence="21">
    <location>
        <begin position="10"/>
        <end position="217"/>
    </location>
</feature>
<dbReference type="InterPro" id="IPR004443">
    <property type="entry name" value="YjeF_N_dom"/>
</dbReference>
<dbReference type="GO" id="GO:0052855">
    <property type="term" value="F:ADP-dependent NAD(P)H-hydrate dehydratase activity"/>
    <property type="evidence" value="ECO:0007669"/>
    <property type="project" value="UniProtKB-UniRule"/>
</dbReference>
<evidence type="ECO:0000313" key="22">
    <source>
        <dbReference type="EMBL" id="RGB81646.1"/>
    </source>
</evidence>
<feature type="binding site" evidence="18">
    <location>
        <position position="160"/>
    </location>
    <ligand>
        <name>(6S)-NADPHX</name>
        <dbReference type="ChEBI" id="CHEBI:64076"/>
    </ligand>
</feature>
<comment type="similarity">
    <text evidence="4 19">In the C-terminal section; belongs to the NnrD/CARKD family.</text>
</comment>
<dbReference type="Pfam" id="PF03853">
    <property type="entry name" value="YjeF_N"/>
    <property type="match status" value="1"/>
</dbReference>
<feature type="binding site" evidence="18">
    <location>
        <position position="163"/>
    </location>
    <ligand>
        <name>K(+)</name>
        <dbReference type="ChEBI" id="CHEBI:29103"/>
    </ligand>
</feature>
<keyword evidence="7 17" id="KW-0067">ATP-binding</keyword>
<dbReference type="PANTHER" id="PTHR12592">
    <property type="entry name" value="ATP-DEPENDENT (S)-NAD(P)H-HYDRATE DEHYDRATASE FAMILY MEMBER"/>
    <property type="match status" value="1"/>
</dbReference>
<feature type="binding site" evidence="18">
    <location>
        <position position="63"/>
    </location>
    <ligand>
        <name>K(+)</name>
        <dbReference type="ChEBI" id="CHEBI:29103"/>
    </ligand>
</feature>
<keyword evidence="12 17" id="KW-0456">Lyase</keyword>
<comment type="catalytic activity">
    <reaction evidence="15 17 19">
        <text>(6S)-NADHX + ADP = AMP + phosphate + NADH + H(+)</text>
        <dbReference type="Rhea" id="RHEA:32223"/>
        <dbReference type="ChEBI" id="CHEBI:15378"/>
        <dbReference type="ChEBI" id="CHEBI:43474"/>
        <dbReference type="ChEBI" id="CHEBI:57945"/>
        <dbReference type="ChEBI" id="CHEBI:64074"/>
        <dbReference type="ChEBI" id="CHEBI:456215"/>
        <dbReference type="ChEBI" id="CHEBI:456216"/>
        <dbReference type="EC" id="4.2.1.136"/>
    </reaction>
</comment>
<keyword evidence="13" id="KW-0511">Multifunctional enzyme</keyword>
<dbReference type="NCBIfam" id="TIGR00197">
    <property type="entry name" value="yjeF_nterm"/>
    <property type="match status" value="1"/>
</dbReference>
<protein>
    <recommendedName>
        <fullName evidence="19">Bifunctional NAD(P)H-hydrate repair enzyme</fullName>
    </recommendedName>
    <alternativeName>
        <fullName evidence="19">Nicotinamide nucleotide repair protein</fullName>
    </alternativeName>
    <domain>
        <recommendedName>
            <fullName evidence="19">ADP-dependent (S)-NAD(P)H-hydrate dehydratase</fullName>
            <ecNumber evidence="19">4.2.1.136</ecNumber>
        </recommendedName>
        <alternativeName>
            <fullName evidence="19">ADP-dependent NAD(P)HX dehydratase</fullName>
        </alternativeName>
    </domain>
    <domain>
        <recommendedName>
            <fullName evidence="19">NAD(P)H-hydrate epimerase</fullName>
            <ecNumber evidence="19">5.1.99.6</ecNumber>
        </recommendedName>
    </domain>
</protein>
<comment type="cofactor">
    <cofactor evidence="18 19">
        <name>K(+)</name>
        <dbReference type="ChEBI" id="CHEBI:29103"/>
    </cofactor>
    <text evidence="18 19">Binds 1 potassium ion per subunit.</text>
</comment>
<feature type="binding site" evidence="18">
    <location>
        <begin position="128"/>
        <end position="134"/>
    </location>
    <ligand>
        <name>(6S)-NADPHX</name>
        <dbReference type="ChEBI" id="CHEBI:64076"/>
    </ligand>
</feature>
<evidence type="ECO:0000256" key="7">
    <source>
        <dbReference type="ARBA" id="ARBA00022840"/>
    </source>
</evidence>
<evidence type="ECO:0000256" key="12">
    <source>
        <dbReference type="ARBA" id="ARBA00023239"/>
    </source>
</evidence>
<evidence type="ECO:0000256" key="4">
    <source>
        <dbReference type="ARBA" id="ARBA00009524"/>
    </source>
</evidence>
<dbReference type="GO" id="GO:0046496">
    <property type="term" value="P:nicotinamide nucleotide metabolic process"/>
    <property type="evidence" value="ECO:0007669"/>
    <property type="project" value="UniProtKB-UniRule"/>
</dbReference>
<evidence type="ECO:0000313" key="23">
    <source>
        <dbReference type="Proteomes" id="UP000260773"/>
    </source>
</evidence>
<dbReference type="AlphaFoldDB" id="A0A3E2TRR4"/>
<evidence type="ECO:0000259" key="21">
    <source>
        <dbReference type="PROSITE" id="PS51385"/>
    </source>
</evidence>
<organism evidence="22 23">
    <name type="scientific">Coprococcus catus</name>
    <dbReference type="NCBI Taxonomy" id="116085"/>
    <lineage>
        <taxon>Bacteria</taxon>
        <taxon>Bacillati</taxon>
        <taxon>Bacillota</taxon>
        <taxon>Clostridia</taxon>
        <taxon>Lachnospirales</taxon>
        <taxon>Lachnospiraceae</taxon>
        <taxon>Coprococcus</taxon>
    </lineage>
</organism>
<feature type="binding site" evidence="17">
    <location>
        <begin position="415"/>
        <end position="419"/>
    </location>
    <ligand>
        <name>AMP</name>
        <dbReference type="ChEBI" id="CHEBI:456215"/>
    </ligand>
</feature>
<evidence type="ECO:0000256" key="1">
    <source>
        <dbReference type="ARBA" id="ARBA00000013"/>
    </source>
</evidence>
<comment type="function">
    <text evidence="14 19">Bifunctional enzyme that catalyzes the epimerization of the S- and R-forms of NAD(P)HX and the dehydration of the S-form of NAD(P)HX at the expense of ADP, which is converted to AMP. This allows the repair of both epimers of NAD(P)HX, a damaged form of NAD(P)H that is a result of enzymatic or heat-dependent hydration.</text>
</comment>
<evidence type="ECO:0000256" key="11">
    <source>
        <dbReference type="ARBA" id="ARBA00023235"/>
    </source>
</evidence>
<evidence type="ECO:0000256" key="6">
    <source>
        <dbReference type="ARBA" id="ARBA00022741"/>
    </source>
</evidence>
<dbReference type="EC" id="4.2.1.136" evidence="19"/>
<dbReference type="Gene3D" id="3.40.1190.20">
    <property type="match status" value="1"/>
</dbReference>
<dbReference type="GO" id="GO:0005524">
    <property type="term" value="F:ATP binding"/>
    <property type="evidence" value="ECO:0007669"/>
    <property type="project" value="UniProtKB-UniRule"/>
</dbReference>
<dbReference type="GO" id="GO:0110051">
    <property type="term" value="P:metabolite repair"/>
    <property type="evidence" value="ECO:0007669"/>
    <property type="project" value="TreeGrafter"/>
</dbReference>
<evidence type="ECO:0000256" key="2">
    <source>
        <dbReference type="ARBA" id="ARBA00000909"/>
    </source>
</evidence>
<evidence type="ECO:0000256" key="10">
    <source>
        <dbReference type="ARBA" id="ARBA00023027"/>
    </source>
</evidence>
<evidence type="ECO:0000256" key="3">
    <source>
        <dbReference type="ARBA" id="ARBA00006001"/>
    </source>
</evidence>
<comment type="catalytic activity">
    <reaction evidence="16 17 19">
        <text>(6S)-NADPHX + ADP = AMP + phosphate + NADPH + H(+)</text>
        <dbReference type="Rhea" id="RHEA:32235"/>
        <dbReference type="ChEBI" id="CHEBI:15378"/>
        <dbReference type="ChEBI" id="CHEBI:43474"/>
        <dbReference type="ChEBI" id="CHEBI:57783"/>
        <dbReference type="ChEBI" id="CHEBI:64076"/>
        <dbReference type="ChEBI" id="CHEBI:456215"/>
        <dbReference type="ChEBI" id="CHEBI:456216"/>
        <dbReference type="EC" id="4.2.1.136"/>
    </reaction>
</comment>
<dbReference type="EC" id="5.1.99.6" evidence="19"/>
<dbReference type="HAMAP" id="MF_01966">
    <property type="entry name" value="NADHX_epimerase"/>
    <property type="match status" value="1"/>
</dbReference>
<evidence type="ECO:0000256" key="16">
    <source>
        <dbReference type="ARBA" id="ARBA00049209"/>
    </source>
</evidence>
<comment type="caution">
    <text evidence="22">The sequence shown here is derived from an EMBL/GenBank/DDBJ whole genome shotgun (WGS) entry which is preliminary data.</text>
</comment>
<evidence type="ECO:0000256" key="18">
    <source>
        <dbReference type="HAMAP-Rule" id="MF_01966"/>
    </source>
</evidence>
<dbReference type="GO" id="GO:0052856">
    <property type="term" value="F:NAD(P)HX epimerase activity"/>
    <property type="evidence" value="ECO:0007669"/>
    <property type="project" value="UniProtKB-UniRule"/>
</dbReference>
<keyword evidence="11 18" id="KW-0413">Isomerase</keyword>